<dbReference type="Proteomes" id="UP001054252">
    <property type="component" value="Unassembled WGS sequence"/>
</dbReference>
<dbReference type="Pfam" id="PF00097">
    <property type="entry name" value="zf-C3HC4"/>
    <property type="match status" value="1"/>
</dbReference>
<keyword evidence="7" id="KW-0808">Transferase</keyword>
<dbReference type="InterPro" id="IPR031127">
    <property type="entry name" value="E3_UB_ligase_RBR"/>
</dbReference>
<keyword evidence="10 13" id="KW-0863">Zinc-finger</keyword>
<evidence type="ECO:0000313" key="17">
    <source>
        <dbReference type="Proteomes" id="UP001054252"/>
    </source>
</evidence>
<evidence type="ECO:0000256" key="12">
    <source>
        <dbReference type="ARBA" id="ARBA00022833"/>
    </source>
</evidence>
<keyword evidence="17" id="KW-1185">Reference proteome</keyword>
<organism evidence="16 17">
    <name type="scientific">Rubroshorea leprosula</name>
    <dbReference type="NCBI Taxonomy" id="152421"/>
    <lineage>
        <taxon>Eukaryota</taxon>
        <taxon>Viridiplantae</taxon>
        <taxon>Streptophyta</taxon>
        <taxon>Embryophyta</taxon>
        <taxon>Tracheophyta</taxon>
        <taxon>Spermatophyta</taxon>
        <taxon>Magnoliopsida</taxon>
        <taxon>eudicotyledons</taxon>
        <taxon>Gunneridae</taxon>
        <taxon>Pentapetalae</taxon>
        <taxon>rosids</taxon>
        <taxon>malvids</taxon>
        <taxon>Malvales</taxon>
        <taxon>Dipterocarpaceae</taxon>
        <taxon>Rubroshorea</taxon>
    </lineage>
</organism>
<evidence type="ECO:0000256" key="10">
    <source>
        <dbReference type="ARBA" id="ARBA00022771"/>
    </source>
</evidence>
<dbReference type="Gene3D" id="1.20.120.1750">
    <property type="match status" value="1"/>
</dbReference>
<evidence type="ECO:0000256" key="11">
    <source>
        <dbReference type="ARBA" id="ARBA00022786"/>
    </source>
</evidence>
<dbReference type="PROSITE" id="PS00518">
    <property type="entry name" value="ZF_RING_1"/>
    <property type="match status" value="1"/>
</dbReference>
<keyword evidence="8" id="KW-0479">Metal-binding</keyword>
<accession>A0AAV5IX22</accession>
<dbReference type="Pfam" id="PF01485">
    <property type="entry name" value="IBR"/>
    <property type="match status" value="1"/>
</dbReference>
<evidence type="ECO:0000256" key="5">
    <source>
        <dbReference type="ARBA" id="ARBA00005884"/>
    </source>
</evidence>
<evidence type="ECO:0000256" key="1">
    <source>
        <dbReference type="ARBA" id="ARBA00001798"/>
    </source>
</evidence>
<feature type="domain" description="RING-type" evidence="15">
    <location>
        <begin position="145"/>
        <end position="354"/>
    </location>
</feature>
<feature type="domain" description="RING-type" evidence="14">
    <location>
        <begin position="149"/>
        <end position="197"/>
    </location>
</feature>
<evidence type="ECO:0000256" key="8">
    <source>
        <dbReference type="ARBA" id="ARBA00022723"/>
    </source>
</evidence>
<evidence type="ECO:0000256" key="7">
    <source>
        <dbReference type="ARBA" id="ARBA00022679"/>
    </source>
</evidence>
<comment type="function">
    <text evidence="3">Might act as an E3 ubiquitin-protein ligase, or as part of E3 complex, which accepts ubiquitin from specific E2 ubiquitin-conjugating enzymes and then transfers it to substrates.</text>
</comment>
<evidence type="ECO:0000259" key="14">
    <source>
        <dbReference type="PROSITE" id="PS50089"/>
    </source>
</evidence>
<keyword evidence="9" id="KW-0677">Repeat</keyword>
<dbReference type="AlphaFoldDB" id="A0AAV5IX22"/>
<dbReference type="SUPFAM" id="SSF57850">
    <property type="entry name" value="RING/U-box"/>
    <property type="match status" value="3"/>
</dbReference>
<keyword evidence="11" id="KW-0833">Ubl conjugation pathway</keyword>
<dbReference type="EC" id="2.3.2.31" evidence="6"/>
<comment type="pathway">
    <text evidence="4">Protein modification; protein ubiquitination.</text>
</comment>
<evidence type="ECO:0000256" key="9">
    <source>
        <dbReference type="ARBA" id="ARBA00022737"/>
    </source>
</evidence>
<dbReference type="GO" id="GO:0008270">
    <property type="term" value="F:zinc ion binding"/>
    <property type="evidence" value="ECO:0007669"/>
    <property type="project" value="UniProtKB-KW"/>
</dbReference>
<dbReference type="FunFam" id="3.30.40.10:FF:000230">
    <property type="entry name" value="RBR-type E3 ubiquitin transferase"/>
    <property type="match status" value="1"/>
</dbReference>
<dbReference type="CDD" id="cd22582">
    <property type="entry name" value="BRcat_RBR_unk"/>
    <property type="match status" value="1"/>
</dbReference>
<dbReference type="InterPro" id="IPR002867">
    <property type="entry name" value="IBR_dom"/>
</dbReference>
<comment type="caution">
    <text evidence="16">The sequence shown here is derived from an EMBL/GenBank/DDBJ whole genome shotgun (WGS) entry which is preliminary data.</text>
</comment>
<dbReference type="InterPro" id="IPR013083">
    <property type="entry name" value="Znf_RING/FYVE/PHD"/>
</dbReference>
<evidence type="ECO:0000256" key="3">
    <source>
        <dbReference type="ARBA" id="ARBA00003976"/>
    </source>
</evidence>
<dbReference type="InterPro" id="IPR001841">
    <property type="entry name" value="Znf_RING"/>
</dbReference>
<dbReference type="CDD" id="cd22584">
    <property type="entry name" value="Rcat_RBR_unk"/>
    <property type="match status" value="1"/>
</dbReference>
<protein>
    <recommendedName>
        <fullName evidence="6">RBR-type E3 ubiquitin transferase</fullName>
        <ecNumber evidence="6">2.3.2.31</ecNumber>
    </recommendedName>
</protein>
<comment type="catalytic activity">
    <reaction evidence="1">
        <text>[E2 ubiquitin-conjugating enzyme]-S-ubiquitinyl-L-cysteine + [acceptor protein]-L-lysine = [E2 ubiquitin-conjugating enzyme]-L-cysteine + [acceptor protein]-N(6)-ubiquitinyl-L-lysine.</text>
        <dbReference type="EC" id="2.3.2.31"/>
    </reaction>
</comment>
<dbReference type="InterPro" id="IPR017907">
    <property type="entry name" value="Znf_RING_CS"/>
</dbReference>
<evidence type="ECO:0000256" key="2">
    <source>
        <dbReference type="ARBA" id="ARBA00001947"/>
    </source>
</evidence>
<evidence type="ECO:0000259" key="15">
    <source>
        <dbReference type="PROSITE" id="PS51873"/>
    </source>
</evidence>
<evidence type="ECO:0000256" key="4">
    <source>
        <dbReference type="ARBA" id="ARBA00004906"/>
    </source>
</evidence>
<comment type="cofactor">
    <cofactor evidence="2">
        <name>Zn(2+)</name>
        <dbReference type="ChEBI" id="CHEBI:29105"/>
    </cofactor>
</comment>
<dbReference type="PANTHER" id="PTHR11685">
    <property type="entry name" value="RBR FAMILY RING FINGER AND IBR DOMAIN-CONTAINING"/>
    <property type="match status" value="1"/>
</dbReference>
<reference evidence="16 17" key="1">
    <citation type="journal article" date="2021" name="Commun. Biol.">
        <title>The genome of Shorea leprosula (Dipterocarpaceae) highlights the ecological relevance of drought in aseasonal tropical rainforests.</title>
        <authorList>
            <person name="Ng K.K.S."/>
            <person name="Kobayashi M.J."/>
            <person name="Fawcett J.A."/>
            <person name="Hatakeyama M."/>
            <person name="Paape T."/>
            <person name="Ng C.H."/>
            <person name="Ang C.C."/>
            <person name="Tnah L.H."/>
            <person name="Lee C.T."/>
            <person name="Nishiyama T."/>
            <person name="Sese J."/>
            <person name="O'Brien M.J."/>
            <person name="Copetti D."/>
            <person name="Mohd Noor M.I."/>
            <person name="Ong R.C."/>
            <person name="Putra M."/>
            <person name="Sireger I.Z."/>
            <person name="Indrioko S."/>
            <person name="Kosugi Y."/>
            <person name="Izuno A."/>
            <person name="Isagi Y."/>
            <person name="Lee S.L."/>
            <person name="Shimizu K.K."/>
        </authorList>
    </citation>
    <scope>NUCLEOTIDE SEQUENCE [LARGE SCALE GENOMIC DNA]</scope>
    <source>
        <strain evidence="16">214</strain>
    </source>
</reference>
<evidence type="ECO:0000256" key="6">
    <source>
        <dbReference type="ARBA" id="ARBA00012251"/>
    </source>
</evidence>
<dbReference type="PROSITE" id="PS50089">
    <property type="entry name" value="ZF_RING_2"/>
    <property type="match status" value="1"/>
</dbReference>
<keyword evidence="12" id="KW-0862">Zinc</keyword>
<gene>
    <name evidence="16" type="ORF">SLEP1_g16002</name>
</gene>
<dbReference type="EMBL" id="BPVZ01000020">
    <property type="protein sequence ID" value="GKV03753.1"/>
    <property type="molecule type" value="Genomic_DNA"/>
</dbReference>
<dbReference type="InterPro" id="IPR018957">
    <property type="entry name" value="Znf_C3HC4_RING-type"/>
</dbReference>
<dbReference type="GO" id="GO:0061630">
    <property type="term" value="F:ubiquitin protein ligase activity"/>
    <property type="evidence" value="ECO:0007669"/>
    <property type="project" value="UniProtKB-EC"/>
</dbReference>
<dbReference type="SMART" id="SM00647">
    <property type="entry name" value="IBR"/>
    <property type="match status" value="2"/>
</dbReference>
<comment type="similarity">
    <text evidence="5">Belongs to the RBR family. Ariadne subfamily.</text>
</comment>
<dbReference type="Gene3D" id="3.30.40.10">
    <property type="entry name" value="Zinc/RING finger domain, C3HC4 (zinc finger)"/>
    <property type="match status" value="1"/>
</dbReference>
<name>A0AAV5IX22_9ROSI</name>
<proteinExistence type="inferred from homology"/>
<dbReference type="GO" id="GO:0016567">
    <property type="term" value="P:protein ubiquitination"/>
    <property type="evidence" value="ECO:0007669"/>
    <property type="project" value="InterPro"/>
</dbReference>
<evidence type="ECO:0000313" key="16">
    <source>
        <dbReference type="EMBL" id="GKV03753.1"/>
    </source>
</evidence>
<evidence type="ECO:0000256" key="13">
    <source>
        <dbReference type="PROSITE-ProRule" id="PRU00175"/>
    </source>
</evidence>
<sequence>MDKQGMTQIDVVDLESDGLRFRPTSGNGNTTNDAISVEQYGEDRDLELAIEASLLASQNEERDLELAISASVLSHYEERELELAFRASLLTTENFIDLDGYDEDSTVLDLEPEITHRNRRKPLINFSLTGPGESSNSKSVAVPAPPFVCEICVEPKSQNESFKIKGCSHSYCTDCMTRFVASKLQDNITGIGCPVPNCSGLLEPEYCRQILPPEVFNRWGDALCEGMIIGSQRFYCPFKDCSALLIDDGAQQVKESECPNCFRLFCAQCKVSWHTGIECVEFQKLHKDEREREDIMLLNLAQSQKWMRCPKCRIFVEKTYGCNYLKCRCGYSFCYNCGGPSCPTTHVCPRCRHV</sequence>
<dbReference type="PROSITE" id="PS51873">
    <property type="entry name" value="TRIAD"/>
    <property type="match status" value="1"/>
</dbReference>
<dbReference type="InterPro" id="IPR044066">
    <property type="entry name" value="TRIAD_supradom"/>
</dbReference>